<dbReference type="PROSITE" id="PS51379">
    <property type="entry name" value="4FE4S_FER_2"/>
    <property type="match status" value="1"/>
</dbReference>
<evidence type="ECO:0000256" key="2">
    <source>
        <dbReference type="ARBA" id="ARBA00022723"/>
    </source>
</evidence>
<dbReference type="PROSITE" id="PS00198">
    <property type="entry name" value="4FE4S_FER_1"/>
    <property type="match status" value="1"/>
</dbReference>
<dbReference type="GO" id="GO:0051539">
    <property type="term" value="F:4 iron, 4 sulfur cluster binding"/>
    <property type="evidence" value="ECO:0007669"/>
    <property type="project" value="UniProtKB-KW"/>
</dbReference>
<evidence type="ECO:0000313" key="7">
    <source>
        <dbReference type="Proteomes" id="UP000319783"/>
    </source>
</evidence>
<dbReference type="Proteomes" id="UP000319783">
    <property type="component" value="Unassembled WGS sequence"/>
</dbReference>
<evidence type="ECO:0000256" key="1">
    <source>
        <dbReference type="ARBA" id="ARBA00022485"/>
    </source>
</evidence>
<dbReference type="EMBL" id="SULG01000081">
    <property type="protein sequence ID" value="TLD40770.1"/>
    <property type="molecule type" value="Genomic_DNA"/>
</dbReference>
<evidence type="ECO:0000256" key="3">
    <source>
        <dbReference type="ARBA" id="ARBA00023004"/>
    </source>
</evidence>
<keyword evidence="3" id="KW-0408">Iron</keyword>
<feature type="domain" description="4Fe-4S ferredoxin-type" evidence="5">
    <location>
        <begin position="104"/>
        <end position="133"/>
    </location>
</feature>
<evidence type="ECO:0000259" key="5">
    <source>
        <dbReference type="PROSITE" id="PS51379"/>
    </source>
</evidence>
<dbReference type="PANTHER" id="PTHR43177">
    <property type="entry name" value="PROTEIN NRFC"/>
    <property type="match status" value="1"/>
</dbReference>
<keyword evidence="4" id="KW-0411">Iron-sulfur</keyword>
<dbReference type="SUPFAM" id="SSF54862">
    <property type="entry name" value="4Fe-4S ferredoxins"/>
    <property type="match status" value="1"/>
</dbReference>
<dbReference type="GO" id="GO:0046872">
    <property type="term" value="F:metal ion binding"/>
    <property type="evidence" value="ECO:0007669"/>
    <property type="project" value="UniProtKB-KW"/>
</dbReference>
<proteinExistence type="predicted"/>
<gene>
    <name evidence="6" type="ORF">JETT_2961</name>
</gene>
<evidence type="ECO:0000256" key="4">
    <source>
        <dbReference type="ARBA" id="ARBA00023014"/>
    </source>
</evidence>
<organism evidence="6 7">
    <name type="scientific">Candidatus Jettenia ecosi</name>
    <dbReference type="NCBI Taxonomy" id="2494326"/>
    <lineage>
        <taxon>Bacteria</taxon>
        <taxon>Pseudomonadati</taxon>
        <taxon>Planctomycetota</taxon>
        <taxon>Candidatus Brocadiia</taxon>
        <taxon>Candidatus Brocadiales</taxon>
        <taxon>Candidatus Brocadiaceae</taxon>
        <taxon>Candidatus Jettenia</taxon>
    </lineage>
</organism>
<dbReference type="InterPro" id="IPR017896">
    <property type="entry name" value="4Fe4S_Fe-S-bd"/>
</dbReference>
<accession>A0A533QJM6</accession>
<sequence>MQLIVQFYKIMVINYFTNPGSLIMKKKFIKDKCITCKQCMMECSVRHSASGNLYDAFTETPKSHYRLQVSIRKDRPHMTVCQNCAKPKCMASCEYGAITKYEDGNVVIDTKKCVGCWACVEACPFGAITKNAELNFAFNCDDCRGFDTMACVEACKTGALVYTDK</sequence>
<dbReference type="AlphaFoldDB" id="A0A533QJM6"/>
<dbReference type="Pfam" id="PF13247">
    <property type="entry name" value="Fer4_11"/>
    <property type="match status" value="1"/>
</dbReference>
<evidence type="ECO:0000313" key="6">
    <source>
        <dbReference type="EMBL" id="TLD40770.1"/>
    </source>
</evidence>
<dbReference type="PANTHER" id="PTHR43177:SF3">
    <property type="entry name" value="PROTEIN NRFC HOMOLOG"/>
    <property type="match status" value="1"/>
</dbReference>
<dbReference type="Gene3D" id="3.30.70.20">
    <property type="match status" value="2"/>
</dbReference>
<protein>
    <submittedName>
        <fullName evidence="6">Nitrite reductase probable electron transfer 4Fe-S subunit</fullName>
    </submittedName>
</protein>
<keyword evidence="2" id="KW-0479">Metal-binding</keyword>
<dbReference type="InterPro" id="IPR017900">
    <property type="entry name" value="4Fe4S_Fe_S_CS"/>
</dbReference>
<dbReference type="InterPro" id="IPR050954">
    <property type="entry name" value="ET_IronSulfur_Cluster-Binding"/>
</dbReference>
<name>A0A533QJM6_9BACT</name>
<keyword evidence="1" id="KW-0004">4Fe-4S</keyword>
<reference evidence="6 7" key="1">
    <citation type="submission" date="2019-04" db="EMBL/GenBank/DDBJ databases">
        <title>Genome of a novel bacterium Candidatus Jettenia ecosi reconstructed from metagenome of an anammox bioreactor.</title>
        <authorList>
            <person name="Mardanov A.V."/>
            <person name="Beletsky A.V."/>
            <person name="Ravin N.V."/>
            <person name="Botchkova E.A."/>
            <person name="Litti Y.V."/>
            <person name="Nozhevnikova A.N."/>
        </authorList>
    </citation>
    <scope>NUCLEOTIDE SEQUENCE [LARGE SCALE GENOMIC DNA]</scope>
    <source>
        <strain evidence="6">J2</strain>
    </source>
</reference>
<comment type="caution">
    <text evidence="6">The sequence shown here is derived from an EMBL/GenBank/DDBJ whole genome shotgun (WGS) entry which is preliminary data.</text>
</comment>